<comment type="caution">
    <text evidence="12">The sequence shown here is derived from an EMBL/GenBank/DDBJ whole genome shotgun (WGS) entry which is preliminary data.</text>
</comment>
<dbReference type="NCBIfam" id="NF004044">
    <property type="entry name" value="PRK05561.1"/>
    <property type="match status" value="1"/>
</dbReference>
<protein>
    <recommendedName>
        <fullName evidence="8">DNA gyrase subunit A</fullName>
        <ecNumber evidence="8">5.6.2.2</ecNumber>
    </recommendedName>
</protein>
<feature type="region of interest" description="Disordered" evidence="10">
    <location>
        <begin position="836"/>
        <end position="860"/>
    </location>
</feature>
<evidence type="ECO:0000256" key="6">
    <source>
        <dbReference type="ARBA" id="ARBA00023125"/>
    </source>
</evidence>
<dbReference type="GO" id="GO:0034335">
    <property type="term" value="F:DNA negative supercoiling activity"/>
    <property type="evidence" value="ECO:0007669"/>
    <property type="project" value="UniProtKB-ARBA"/>
</dbReference>
<dbReference type="Gene3D" id="2.120.10.90">
    <property type="entry name" value="DNA gyrase/topoisomerase IV, subunit A, C-terminal"/>
    <property type="match status" value="1"/>
</dbReference>
<comment type="subunit">
    <text evidence="8">Heterotetramer, composed of two GyrA and two GyrB chains. In the heterotetramer, GyrA contains the active site tyrosine that forms a transient covalent intermediate with DNA, while GyrB binds cofactors and catalyzes ATP hydrolysis.</text>
</comment>
<name>A0A5B0WZD9_9GAMM</name>
<evidence type="ECO:0000313" key="13">
    <source>
        <dbReference type="Proteomes" id="UP000323708"/>
    </source>
</evidence>
<dbReference type="PANTHER" id="PTHR43493:SF5">
    <property type="entry name" value="DNA GYRASE SUBUNIT A, CHLOROPLASTIC_MITOCHONDRIAL"/>
    <property type="match status" value="1"/>
</dbReference>
<keyword evidence="5 8" id="KW-0799">Topoisomerase</keyword>
<dbReference type="Gene3D" id="3.90.199.10">
    <property type="entry name" value="Topoisomerase II, domain 5"/>
    <property type="match status" value="1"/>
</dbReference>
<keyword evidence="8" id="KW-0963">Cytoplasm</keyword>
<dbReference type="Gene3D" id="3.30.1360.40">
    <property type="match status" value="1"/>
</dbReference>
<keyword evidence="3 8" id="KW-0547">Nucleotide-binding</keyword>
<dbReference type="InterPro" id="IPR006691">
    <property type="entry name" value="GyrA/parC_rep"/>
</dbReference>
<dbReference type="RefSeq" id="WP_149610733.1">
    <property type="nucleotide sequence ID" value="NZ_VTUX01000003.1"/>
</dbReference>
<comment type="catalytic activity">
    <reaction evidence="1 8 9">
        <text>ATP-dependent breakage, passage and rejoining of double-stranded DNA.</text>
        <dbReference type="EC" id="5.6.2.2"/>
    </reaction>
</comment>
<dbReference type="SUPFAM" id="SSF101904">
    <property type="entry name" value="GyrA/ParC C-terminal domain-like"/>
    <property type="match status" value="1"/>
</dbReference>
<dbReference type="Pfam" id="PF03989">
    <property type="entry name" value="DNA_gyraseA_C"/>
    <property type="match status" value="6"/>
</dbReference>
<sequence length="860" mass="95440">MGDLAKEILPVNIEDEMKQSYLDYAMSVIVGRALPDVRDGLKPVHRRVLFAMNELNNDWNKAYKKSARVVGDVIGKYHPHGDSAVYDTIVRMAQPFSMRYMLVDGQGNFGSIDGDNAAAMRYTEIRMQKISHQMLADLDKETVDFVDNYDGTERIPAVLPTRVPNLLVNGSSGIAVGMATNIPPHNLTEVVSGCLALLGNPELTVDELMEHIPGPDFPTGAIINGRAGIIQAYRTGRGRIYVRARAEVITDEKKGKDTIIIHEIPYQLNKARLIERIAELVKEKKIEGITELRDESDKDGLRVVIELRRGEVGDVVLNNLYAQTQLQSVFGINMVALVDGQPKILNLKEIIEAFIRHRREVVTRRTVYLLRKARERGHLLEGLAIALANIDPVIELIKASPSSAEAREKLIARPWNPGDVIGMLERAGENACRPDGLEPQYGLRDGQYHLSPAQAQAILELRLHRLTGLEHEKLLQEYEEKLREIGGYLEILSDPERLKAVIREELEEIVTEFGDERLTEITASQHDLTVEDLITEEDRVVTISHGGYAKTQPLSDYQAQRRGGMGKSATAVKDEDFVEHLLIASTHATILCFSNLGKVYWLKVYQIPLAGRNSRGRPMVNLLPLEEGERVTSILPVEEYTEGHYIFMATASGTVKKTALTNFSRQRSVGLRALELEEGDVLVGTAVTDGDCDVMLLSSEGKAVRFREEDVRAMGRTAKGVRGIKLGSGHTMISLIIPQEDGRLLTVSENGYGKRTEITEFPTKGRGTKGVIAMQTSDRNGRLVGAVQVFDGDELMLISNQGTLVRTRADEVSVLGRNTQGVRVIRTKDGESLVSVERIDEPEEVEVEGAPESESPESED</sequence>
<evidence type="ECO:0000259" key="11">
    <source>
        <dbReference type="PROSITE" id="PS52040"/>
    </source>
</evidence>
<gene>
    <name evidence="8 12" type="primary">gyrA</name>
    <name evidence="12" type="ORF">F0M18_07150</name>
</gene>
<comment type="function">
    <text evidence="8">A type II topoisomerase that negatively supercoils closed circular double-stranded (ds) DNA in an ATP-dependent manner to modulate DNA topology and maintain chromosomes in an underwound state. Negative supercoiling favors strand separation, and DNA replication, transcription, recombination and repair, all of which involve strand separation. Also able to catalyze the interconversion of other topological isomers of dsDNA rings, including catenanes and knotted rings. Type II topoisomerases break and join 2 DNA strands simultaneously in an ATP-dependent manner.</text>
</comment>
<evidence type="ECO:0000256" key="3">
    <source>
        <dbReference type="ARBA" id="ARBA00022741"/>
    </source>
</evidence>
<dbReference type="FunFam" id="2.120.10.90:FF:000004">
    <property type="entry name" value="DNA gyrase subunit A"/>
    <property type="match status" value="1"/>
</dbReference>
<dbReference type="InterPro" id="IPR005743">
    <property type="entry name" value="GyrA"/>
</dbReference>
<evidence type="ECO:0000256" key="7">
    <source>
        <dbReference type="ARBA" id="ARBA00023235"/>
    </source>
</evidence>
<dbReference type="AlphaFoldDB" id="A0A5B0WZD9"/>
<dbReference type="GO" id="GO:0006265">
    <property type="term" value="P:DNA topological change"/>
    <property type="evidence" value="ECO:0007669"/>
    <property type="project" value="UniProtKB-UniRule"/>
</dbReference>
<keyword evidence="7 8" id="KW-0413">Isomerase</keyword>
<dbReference type="EMBL" id="VTUX01000003">
    <property type="protein sequence ID" value="KAA1192440.1"/>
    <property type="molecule type" value="Genomic_DNA"/>
</dbReference>
<dbReference type="InterPro" id="IPR013757">
    <property type="entry name" value="Topo_IIA_A_a_sf"/>
</dbReference>
<reference evidence="12 13" key="1">
    <citation type="submission" date="2019-09" db="EMBL/GenBank/DDBJ databases">
        <authorList>
            <person name="Chen X.-Y."/>
        </authorList>
    </citation>
    <scope>NUCLEOTIDE SEQUENCE [LARGE SCALE GENOMIC DNA]</scope>
    <source>
        <strain evidence="12 13">NY5</strain>
    </source>
</reference>
<dbReference type="InterPro" id="IPR013760">
    <property type="entry name" value="Topo_IIA-like_dom_sf"/>
</dbReference>
<evidence type="ECO:0000256" key="2">
    <source>
        <dbReference type="ARBA" id="ARBA00008263"/>
    </source>
</evidence>
<dbReference type="Proteomes" id="UP000323708">
    <property type="component" value="Unassembled WGS sequence"/>
</dbReference>
<keyword evidence="4 8" id="KW-0067">ATP-binding</keyword>
<dbReference type="NCBIfam" id="TIGR01063">
    <property type="entry name" value="gyrA"/>
    <property type="match status" value="1"/>
</dbReference>
<dbReference type="Gene3D" id="1.10.268.10">
    <property type="entry name" value="Topoisomerase, domain 3"/>
    <property type="match status" value="1"/>
</dbReference>
<dbReference type="SUPFAM" id="SSF56719">
    <property type="entry name" value="Type II DNA topoisomerase"/>
    <property type="match status" value="1"/>
</dbReference>
<evidence type="ECO:0000256" key="4">
    <source>
        <dbReference type="ARBA" id="ARBA00022840"/>
    </source>
</evidence>
<evidence type="ECO:0000256" key="8">
    <source>
        <dbReference type="HAMAP-Rule" id="MF_01897"/>
    </source>
</evidence>
<dbReference type="NCBIfam" id="NF004043">
    <property type="entry name" value="PRK05560.1"/>
    <property type="match status" value="1"/>
</dbReference>
<dbReference type="GO" id="GO:0005524">
    <property type="term" value="F:ATP binding"/>
    <property type="evidence" value="ECO:0007669"/>
    <property type="project" value="UniProtKB-UniRule"/>
</dbReference>
<dbReference type="FunFam" id="3.90.199.10:FF:000001">
    <property type="entry name" value="DNA gyrase subunit A"/>
    <property type="match status" value="1"/>
</dbReference>
<proteinExistence type="inferred from homology"/>
<organism evidence="12 13">
    <name type="scientific">Pseudohalioglobus sediminis</name>
    <dbReference type="NCBI Taxonomy" id="2606449"/>
    <lineage>
        <taxon>Bacteria</taxon>
        <taxon>Pseudomonadati</taxon>
        <taxon>Pseudomonadota</taxon>
        <taxon>Gammaproteobacteria</taxon>
        <taxon>Cellvibrionales</taxon>
        <taxon>Halieaceae</taxon>
        <taxon>Pseudohalioglobus</taxon>
    </lineage>
</organism>
<feature type="domain" description="Topo IIA-type catalytic" evidence="11">
    <location>
        <begin position="34"/>
        <end position="533"/>
    </location>
</feature>
<dbReference type="PANTHER" id="PTHR43493">
    <property type="entry name" value="DNA GYRASE/TOPOISOMERASE SUBUNIT A"/>
    <property type="match status" value="1"/>
</dbReference>
<dbReference type="InterPro" id="IPR002205">
    <property type="entry name" value="Topo_IIA_dom_A"/>
</dbReference>
<evidence type="ECO:0000256" key="9">
    <source>
        <dbReference type="PROSITE-ProRule" id="PRU01384"/>
    </source>
</evidence>
<dbReference type="GO" id="GO:0005737">
    <property type="term" value="C:cytoplasm"/>
    <property type="evidence" value="ECO:0007669"/>
    <property type="project" value="UniProtKB-SubCell"/>
</dbReference>
<dbReference type="InterPro" id="IPR050220">
    <property type="entry name" value="Type_II_DNA_Topoisomerases"/>
</dbReference>
<dbReference type="InterPro" id="IPR035516">
    <property type="entry name" value="Gyrase/topoIV_suA_C"/>
</dbReference>
<evidence type="ECO:0000256" key="1">
    <source>
        <dbReference type="ARBA" id="ARBA00000185"/>
    </source>
</evidence>
<accession>A0A5B0WZD9</accession>
<dbReference type="GO" id="GO:0009330">
    <property type="term" value="C:DNA topoisomerase type II (double strand cut, ATP-hydrolyzing) complex"/>
    <property type="evidence" value="ECO:0007669"/>
    <property type="project" value="TreeGrafter"/>
</dbReference>
<dbReference type="InterPro" id="IPR013758">
    <property type="entry name" value="Topo_IIA_A/C_ab"/>
</dbReference>
<dbReference type="CDD" id="cd00187">
    <property type="entry name" value="TOP4c"/>
    <property type="match status" value="1"/>
</dbReference>
<dbReference type="GO" id="GO:0003677">
    <property type="term" value="F:DNA binding"/>
    <property type="evidence" value="ECO:0007669"/>
    <property type="project" value="UniProtKB-UniRule"/>
</dbReference>
<dbReference type="FunFam" id="3.30.1360.40:FF:000002">
    <property type="entry name" value="DNA gyrase subunit A"/>
    <property type="match status" value="1"/>
</dbReference>
<dbReference type="GO" id="GO:0006261">
    <property type="term" value="P:DNA-templated DNA replication"/>
    <property type="evidence" value="ECO:0007669"/>
    <property type="project" value="UniProtKB-UniRule"/>
</dbReference>
<evidence type="ECO:0000313" key="12">
    <source>
        <dbReference type="EMBL" id="KAA1192440.1"/>
    </source>
</evidence>
<comment type="subcellular location">
    <subcellularLocation>
        <location evidence="8">Cytoplasm</location>
    </subcellularLocation>
</comment>
<keyword evidence="13" id="KW-1185">Reference proteome</keyword>
<feature type="active site" description="O-(5'-phospho-DNA)-tyrosine intermediate" evidence="8 9">
    <location>
        <position position="122"/>
    </location>
</feature>
<keyword evidence="6 8" id="KW-0238">DNA-binding</keyword>
<evidence type="ECO:0000256" key="5">
    <source>
        <dbReference type="ARBA" id="ARBA00023029"/>
    </source>
</evidence>
<comment type="similarity">
    <text evidence="2 8">Belongs to the type II topoisomerase GyrA/ParC subunit family.</text>
</comment>
<feature type="compositionally biased region" description="Acidic residues" evidence="10">
    <location>
        <begin position="840"/>
        <end position="860"/>
    </location>
</feature>
<dbReference type="PROSITE" id="PS52040">
    <property type="entry name" value="TOPO_IIA"/>
    <property type="match status" value="1"/>
</dbReference>
<dbReference type="HAMAP" id="MF_01897">
    <property type="entry name" value="GyrA"/>
    <property type="match status" value="1"/>
</dbReference>
<dbReference type="SMART" id="SM00434">
    <property type="entry name" value="TOP4c"/>
    <property type="match status" value="1"/>
</dbReference>
<dbReference type="Pfam" id="PF00521">
    <property type="entry name" value="DNA_topoisoIV"/>
    <property type="match status" value="1"/>
</dbReference>
<dbReference type="GO" id="GO:0005694">
    <property type="term" value="C:chromosome"/>
    <property type="evidence" value="ECO:0007669"/>
    <property type="project" value="InterPro"/>
</dbReference>
<dbReference type="EC" id="5.6.2.2" evidence="8"/>
<comment type="caution">
    <text evidence="8">Lacks conserved residue(s) required for the propagation of feature annotation.</text>
</comment>
<comment type="miscellaneous">
    <text evidence="8">Few gyrases are as efficient as E.coli at forming negative supercoils. Not all organisms have 2 type II topoisomerases; in organisms with a single type II topoisomerase this enzyme also has to decatenate newly replicated chromosomes.</text>
</comment>
<evidence type="ECO:0000256" key="10">
    <source>
        <dbReference type="SAM" id="MobiDB-lite"/>
    </source>
</evidence>